<evidence type="ECO:0000313" key="5">
    <source>
        <dbReference type="Proteomes" id="UP000276542"/>
    </source>
</evidence>
<keyword evidence="2" id="KW-0812">Transmembrane</keyword>
<reference evidence="5" key="1">
    <citation type="submission" date="2018-09" db="EMBL/GenBank/DDBJ databases">
        <authorList>
            <person name="Zhu H."/>
        </authorList>
    </citation>
    <scope>NUCLEOTIDE SEQUENCE [LARGE SCALE GENOMIC DNA]</scope>
    <source>
        <strain evidence="5">K1W22B-1</strain>
    </source>
</reference>
<dbReference type="AlphaFoldDB" id="A0A3A5HA95"/>
<dbReference type="Gene3D" id="3.30.70.2390">
    <property type="match status" value="1"/>
</dbReference>
<feature type="region of interest" description="Disordered" evidence="1">
    <location>
        <begin position="47"/>
        <end position="76"/>
    </location>
</feature>
<organism evidence="4 5">
    <name type="scientific">Nocardioides cavernaquae</name>
    <dbReference type="NCBI Taxonomy" id="2321396"/>
    <lineage>
        <taxon>Bacteria</taxon>
        <taxon>Bacillati</taxon>
        <taxon>Actinomycetota</taxon>
        <taxon>Actinomycetes</taxon>
        <taxon>Propionibacteriales</taxon>
        <taxon>Nocardioidaceae</taxon>
        <taxon>Nocardioides</taxon>
    </lineage>
</organism>
<keyword evidence="5" id="KW-1185">Reference proteome</keyword>
<evidence type="ECO:0000256" key="2">
    <source>
        <dbReference type="SAM" id="Phobius"/>
    </source>
</evidence>
<protein>
    <submittedName>
        <fullName evidence="4">LytR family transcriptional regulator</fullName>
    </submittedName>
</protein>
<name>A0A3A5HA95_9ACTN</name>
<dbReference type="OrthoDB" id="4350621at2"/>
<keyword evidence="2" id="KW-0472">Membrane</keyword>
<feature type="compositionally biased region" description="Low complexity" evidence="1">
    <location>
        <begin position="52"/>
        <end position="72"/>
    </location>
</feature>
<accession>A0A3A5HA95</accession>
<comment type="caution">
    <text evidence="4">The sequence shown here is derived from an EMBL/GenBank/DDBJ whole genome shotgun (WGS) entry which is preliminary data.</text>
</comment>
<sequence>MRFQTLRTRSAQLGEAGVTAPSPVVMLSVVAVAMAGIALIATRGEGGPGKLQPVSQPESSVVSTAPPTTAAPKPKPPVVRKDVVVEVYNTSAIKGLAARAASKASVLNWQVVGTDNWSASVPAPTIYFGPRLEDAARLLAKDLGITRVRPAVDPMKPDRLTVILTSDYS</sequence>
<dbReference type="InterPro" id="IPR027381">
    <property type="entry name" value="LytR/CpsA/Psr_C"/>
</dbReference>
<dbReference type="EMBL" id="QYRP01000002">
    <property type="protein sequence ID" value="RJS46315.1"/>
    <property type="molecule type" value="Genomic_DNA"/>
</dbReference>
<feature type="domain" description="LytR/CpsA/Psr regulator C-terminal" evidence="3">
    <location>
        <begin position="82"/>
        <end position="168"/>
    </location>
</feature>
<gene>
    <name evidence="4" type="ORF">D4739_08880</name>
</gene>
<dbReference type="RefSeq" id="WP_120060288.1">
    <property type="nucleotide sequence ID" value="NZ_QYRP01000002.1"/>
</dbReference>
<evidence type="ECO:0000256" key="1">
    <source>
        <dbReference type="SAM" id="MobiDB-lite"/>
    </source>
</evidence>
<keyword evidence="2" id="KW-1133">Transmembrane helix</keyword>
<dbReference type="Proteomes" id="UP000276542">
    <property type="component" value="Unassembled WGS sequence"/>
</dbReference>
<proteinExistence type="predicted"/>
<feature type="transmembrane region" description="Helical" evidence="2">
    <location>
        <begin position="20"/>
        <end position="41"/>
    </location>
</feature>
<evidence type="ECO:0000313" key="4">
    <source>
        <dbReference type="EMBL" id="RJS46315.1"/>
    </source>
</evidence>
<evidence type="ECO:0000259" key="3">
    <source>
        <dbReference type="Pfam" id="PF13399"/>
    </source>
</evidence>
<dbReference type="Pfam" id="PF13399">
    <property type="entry name" value="LytR_C"/>
    <property type="match status" value="1"/>
</dbReference>